<reference evidence="1 2" key="1">
    <citation type="submission" date="2024-01" db="EMBL/GenBank/DDBJ databases">
        <title>The complete chloroplast genome sequence of Lithospermum erythrorhizon: insights into the phylogenetic relationship among Boraginaceae species and the maternal lineages of purple gromwells.</title>
        <authorList>
            <person name="Okada T."/>
            <person name="Watanabe K."/>
        </authorList>
    </citation>
    <scope>NUCLEOTIDE SEQUENCE [LARGE SCALE GENOMIC DNA]</scope>
</reference>
<keyword evidence="2" id="KW-1185">Reference proteome</keyword>
<dbReference type="AlphaFoldDB" id="A0AAV3P0V1"/>
<organism evidence="1 2">
    <name type="scientific">Lithospermum erythrorhizon</name>
    <name type="common">Purple gromwell</name>
    <name type="synonym">Lithospermum officinale var. erythrorhizon</name>
    <dbReference type="NCBI Taxonomy" id="34254"/>
    <lineage>
        <taxon>Eukaryota</taxon>
        <taxon>Viridiplantae</taxon>
        <taxon>Streptophyta</taxon>
        <taxon>Embryophyta</taxon>
        <taxon>Tracheophyta</taxon>
        <taxon>Spermatophyta</taxon>
        <taxon>Magnoliopsida</taxon>
        <taxon>eudicotyledons</taxon>
        <taxon>Gunneridae</taxon>
        <taxon>Pentapetalae</taxon>
        <taxon>asterids</taxon>
        <taxon>lamiids</taxon>
        <taxon>Boraginales</taxon>
        <taxon>Boraginaceae</taxon>
        <taxon>Boraginoideae</taxon>
        <taxon>Lithospermeae</taxon>
        <taxon>Lithospermum</taxon>
    </lineage>
</organism>
<comment type="caution">
    <text evidence="1">The sequence shown here is derived from an EMBL/GenBank/DDBJ whole genome shotgun (WGS) entry which is preliminary data.</text>
</comment>
<sequence length="107" mass="12432">MNFALLGKQGWRVVTKKASLLSKLLKGRYFRRSSFMHAKLGTNPSFGWRSLFEGRKVLTMGIRWRVGDGKEIDIWKDPWIPRTIDFLPRGREAEGLRRVSQLINNGQ</sequence>
<gene>
    <name evidence="1" type="ORF">LIER_05022</name>
</gene>
<protein>
    <submittedName>
        <fullName evidence="1">Uncharacterized protein</fullName>
    </submittedName>
</protein>
<dbReference type="Proteomes" id="UP001454036">
    <property type="component" value="Unassembled WGS sequence"/>
</dbReference>
<proteinExistence type="predicted"/>
<evidence type="ECO:0000313" key="2">
    <source>
        <dbReference type="Proteomes" id="UP001454036"/>
    </source>
</evidence>
<name>A0AAV3P0V1_LITER</name>
<evidence type="ECO:0000313" key="1">
    <source>
        <dbReference type="EMBL" id="GAA0144626.1"/>
    </source>
</evidence>
<dbReference type="EMBL" id="BAABME010000670">
    <property type="protein sequence ID" value="GAA0144626.1"/>
    <property type="molecule type" value="Genomic_DNA"/>
</dbReference>
<accession>A0AAV3P0V1</accession>